<evidence type="ECO:0000313" key="7">
    <source>
        <dbReference type="Proteomes" id="UP000241964"/>
    </source>
</evidence>
<proteinExistence type="predicted"/>
<accession>A0A2P8GI96</accession>
<keyword evidence="2" id="KW-0134">Cell wall</keyword>
<reference evidence="6 7" key="1">
    <citation type="submission" date="2018-03" db="EMBL/GenBank/DDBJ databases">
        <title>Genomic Encyclopedia of Archaeal and Bacterial Type Strains, Phase II (KMG-II): from individual species to whole genera.</title>
        <authorList>
            <person name="Goeker M."/>
        </authorList>
    </citation>
    <scope>NUCLEOTIDE SEQUENCE [LARGE SCALE GENOMIC DNA]</scope>
    <source>
        <strain evidence="6 7">DSM 29057</strain>
    </source>
</reference>
<evidence type="ECO:0000256" key="2">
    <source>
        <dbReference type="ARBA" id="ARBA00022512"/>
    </source>
</evidence>
<dbReference type="PANTHER" id="PTHR31018:SF3">
    <property type="entry name" value="RECEPTOR PROTEIN-TYROSINE KINASE"/>
    <property type="match status" value="1"/>
</dbReference>
<evidence type="ECO:0000256" key="5">
    <source>
        <dbReference type="ARBA" id="ARBA00023180"/>
    </source>
</evidence>
<evidence type="ECO:0000256" key="3">
    <source>
        <dbReference type="ARBA" id="ARBA00022525"/>
    </source>
</evidence>
<dbReference type="Gene3D" id="2.60.40.10">
    <property type="entry name" value="Immunoglobulins"/>
    <property type="match status" value="1"/>
</dbReference>
<organism evidence="6 7">
    <name type="scientific">Dyadobacter jiangsuensis</name>
    <dbReference type="NCBI Taxonomy" id="1591085"/>
    <lineage>
        <taxon>Bacteria</taxon>
        <taxon>Pseudomonadati</taxon>
        <taxon>Bacteroidota</taxon>
        <taxon>Cytophagia</taxon>
        <taxon>Cytophagales</taxon>
        <taxon>Spirosomataceae</taxon>
        <taxon>Dyadobacter</taxon>
    </lineage>
</organism>
<gene>
    <name evidence="6" type="ORF">CLV60_10136</name>
</gene>
<comment type="subcellular location">
    <subcellularLocation>
        <location evidence="1">Secreted</location>
        <location evidence="1">Cell wall</location>
    </subcellularLocation>
</comment>
<dbReference type="AlphaFoldDB" id="A0A2P8GI96"/>
<evidence type="ECO:0000256" key="4">
    <source>
        <dbReference type="ARBA" id="ARBA00022729"/>
    </source>
</evidence>
<dbReference type="InterPro" id="IPR013783">
    <property type="entry name" value="Ig-like_fold"/>
</dbReference>
<name>A0A2P8GI96_9BACT</name>
<dbReference type="EMBL" id="PYAS01000001">
    <property type="protein sequence ID" value="PSL33667.1"/>
    <property type="molecule type" value="Genomic_DNA"/>
</dbReference>
<evidence type="ECO:0000256" key="1">
    <source>
        <dbReference type="ARBA" id="ARBA00004191"/>
    </source>
</evidence>
<dbReference type="SUPFAM" id="SSF52058">
    <property type="entry name" value="L domain-like"/>
    <property type="match status" value="3"/>
</dbReference>
<keyword evidence="5" id="KW-0325">Glycoprotein</keyword>
<dbReference type="Proteomes" id="UP000241964">
    <property type="component" value="Unassembled WGS sequence"/>
</dbReference>
<evidence type="ECO:0000313" key="6">
    <source>
        <dbReference type="EMBL" id="PSL33667.1"/>
    </source>
</evidence>
<dbReference type="Gene3D" id="3.80.20.20">
    <property type="entry name" value="Receptor L-domain"/>
    <property type="match status" value="2"/>
</dbReference>
<comment type="caution">
    <text evidence="6">The sequence shown here is derived from an EMBL/GenBank/DDBJ whole genome shotgun (WGS) entry which is preliminary data.</text>
</comment>
<sequence length="511" mass="55144">MTCPPKEGYPGKRELIHFATLGKTSTNHMKKIVLLVVLLFLFLTGWSQCPVPTNNNAIRFNTQAEIAAFKANYPSCTAIPGVLDITGSDITDLSGLSQITSVGRGLIIRGTSITNLRGLDNIISAGGGLQISGNGSLTSLAGLGNIADLWLRLQDNNALASLTGMEHFTTINSLSLDANLALTSLTALSNLTTVTGVIDIGVTTPVTSLAGLENLTHVGQIWLQNLYALTDISALGNLTTVDDWFYIYNCALVTDLSGLSKLEKVGDFILFGNPSLVSLKGLTSLKEITNTVTIVNNGMLSECAIKAVCDFISMPDTPAKIENNLGDCLSLDAVLDACVALPVTLINFKADEEAGQAHLYWETTEEINSGYFEIQRSSDAQNWHILGSMPAKGNSRQLNKYTFTDKYPVPSTSYYRLRSVDLDGSYSLSSIASVAMTEQNQTLIYPVPAAAGVWIEGGGLNKKVELINLRGDIMKKWKITSDRDYLEMGSLRQGLYLIRVEGGAAQRIIKQ</sequence>
<dbReference type="InterPro" id="IPR036941">
    <property type="entry name" value="Rcpt_L-dom_sf"/>
</dbReference>
<dbReference type="PANTHER" id="PTHR31018">
    <property type="entry name" value="SPORULATION-SPECIFIC PROTEIN-RELATED"/>
    <property type="match status" value="1"/>
</dbReference>
<keyword evidence="3" id="KW-0964">Secreted</keyword>
<dbReference type="GO" id="GO:0030313">
    <property type="term" value="C:cell envelope"/>
    <property type="evidence" value="ECO:0007669"/>
    <property type="project" value="UniProtKB-SubCell"/>
</dbReference>
<keyword evidence="7" id="KW-1185">Reference proteome</keyword>
<dbReference type="InterPro" id="IPR051648">
    <property type="entry name" value="CWI-Assembly_Regulator"/>
</dbReference>
<keyword evidence="4" id="KW-0732">Signal</keyword>
<protein>
    <submittedName>
        <fullName evidence="6">Putative secreted protein (Por secretion system target)</fullName>
    </submittedName>
</protein>